<feature type="transmembrane region" description="Helical" evidence="1">
    <location>
        <begin position="169"/>
        <end position="189"/>
    </location>
</feature>
<keyword evidence="1" id="KW-1133">Transmembrane helix</keyword>
<dbReference type="Proteomes" id="UP001327459">
    <property type="component" value="Chromosome"/>
</dbReference>
<feature type="transmembrane region" description="Helical" evidence="1">
    <location>
        <begin position="30"/>
        <end position="50"/>
    </location>
</feature>
<dbReference type="EMBL" id="CP140153">
    <property type="protein sequence ID" value="WQH16973.1"/>
    <property type="molecule type" value="Genomic_DNA"/>
</dbReference>
<dbReference type="RefSeq" id="WP_322521957.1">
    <property type="nucleotide sequence ID" value="NZ_CP140153.1"/>
</dbReference>
<proteinExistence type="predicted"/>
<protein>
    <recommendedName>
        <fullName evidence="4">TRAP transporter small permease subunit</fullName>
    </recommendedName>
</protein>
<reference evidence="2 3" key="1">
    <citation type="submission" date="2023-11" db="EMBL/GenBank/DDBJ databases">
        <title>MicrobeMod: A computational toolkit for identifying prokaryotic methylation and restriction-modification with nanopore sequencing.</title>
        <authorList>
            <person name="Crits-Christoph A."/>
            <person name="Kang S.C."/>
            <person name="Lee H."/>
            <person name="Ostrov N."/>
        </authorList>
    </citation>
    <scope>NUCLEOTIDE SEQUENCE [LARGE SCALE GENOMIC DNA]</scope>
    <source>
        <strain evidence="2 3">ATCC 49870</strain>
    </source>
</reference>
<organism evidence="2 3">
    <name type="scientific">Guyparkeria halophila</name>
    <dbReference type="NCBI Taxonomy" id="47960"/>
    <lineage>
        <taxon>Bacteria</taxon>
        <taxon>Pseudomonadati</taxon>
        <taxon>Pseudomonadota</taxon>
        <taxon>Gammaproteobacteria</taxon>
        <taxon>Chromatiales</taxon>
        <taxon>Thioalkalibacteraceae</taxon>
        <taxon>Guyparkeria</taxon>
    </lineage>
</organism>
<gene>
    <name evidence="2" type="ORF">SR882_03455</name>
</gene>
<feature type="transmembrane region" description="Helical" evidence="1">
    <location>
        <begin position="129"/>
        <end position="149"/>
    </location>
</feature>
<keyword evidence="3" id="KW-1185">Reference proteome</keyword>
<evidence type="ECO:0000313" key="2">
    <source>
        <dbReference type="EMBL" id="WQH16973.1"/>
    </source>
</evidence>
<evidence type="ECO:0008006" key="4">
    <source>
        <dbReference type="Google" id="ProtNLM"/>
    </source>
</evidence>
<name>A0ABZ0YY69_9GAMM</name>
<accession>A0ABZ0YY69</accession>
<keyword evidence="1" id="KW-0812">Transmembrane</keyword>
<evidence type="ECO:0000313" key="3">
    <source>
        <dbReference type="Proteomes" id="UP001327459"/>
    </source>
</evidence>
<sequence>MGVKQSIIDWLESVPGPTEAQARRWCRIRWGLVGLAVLAEVLLWYVLYAMDVNHPPIWLSVPSAWLLVHVPAAQGHANFSYSLREEMPYAFTVVFFFSILVASFFALFNNNRLALRGVANVLRVPLSRLFVPIFGEIFFLSIVAYYLFLFYSQPTATADKRLLSNIHEYAPSLLVFWVPMFGFLGMILGQHLVFFRDLFAHAVRQSH</sequence>
<keyword evidence="1" id="KW-0472">Membrane</keyword>
<feature type="transmembrane region" description="Helical" evidence="1">
    <location>
        <begin position="89"/>
        <end position="108"/>
    </location>
</feature>
<evidence type="ECO:0000256" key="1">
    <source>
        <dbReference type="SAM" id="Phobius"/>
    </source>
</evidence>